<dbReference type="eggNOG" id="ENOG502ZK31">
    <property type="taxonomic scope" value="Bacteria"/>
</dbReference>
<sequence>MGSSSKWPRLAKLRNTVVFIAVMLMGLGNWADTKALAVEAYEGFVAHFTNQIEDKVVADIDVGNYLPFVEQRLGIPQVVKTSALDNRYEYRYYKQQKYLLALIVDKERVVAVTVHSLPFNNPLLDGFTPAVPFTKQLLHKNSLAQAVSDSNHYWYDSRNLRYFMVEDSLGLQGMNLHLLVGFTEYGNVATDAQKPLEQLEQAEMQGDTAAQKALASKLQQQPMSFYSVSELDSKFIADSLLTKYEFNAYF</sequence>
<dbReference type="OrthoDB" id="5917620at2"/>
<dbReference type="InterPro" id="IPR050010">
    <property type="entry name" value="ETEC_3214_dom"/>
</dbReference>
<accession>A0A094JGH4</accession>
<dbReference type="STRING" id="1515746.HR45_01210"/>
<evidence type="ECO:0000313" key="1">
    <source>
        <dbReference type="EMBL" id="KFZ39045.1"/>
    </source>
</evidence>
<dbReference type="NCBIfam" id="NF043066">
    <property type="entry name" value="ETEC_3214_dom"/>
    <property type="match status" value="1"/>
</dbReference>
<proteinExistence type="predicted"/>
<reference evidence="1 2" key="1">
    <citation type="submission" date="2014-06" db="EMBL/GenBank/DDBJ databases">
        <title>Shewanella sp. YQH10.</title>
        <authorList>
            <person name="Liu Y."/>
            <person name="Zeng R."/>
        </authorList>
    </citation>
    <scope>NUCLEOTIDE SEQUENCE [LARGE SCALE GENOMIC DNA]</scope>
    <source>
        <strain evidence="1 2">YQH10</strain>
    </source>
</reference>
<dbReference type="EMBL" id="JPEO01000001">
    <property type="protein sequence ID" value="KFZ39045.1"/>
    <property type="molecule type" value="Genomic_DNA"/>
</dbReference>
<evidence type="ECO:0000313" key="2">
    <source>
        <dbReference type="Proteomes" id="UP000029264"/>
    </source>
</evidence>
<dbReference type="AlphaFoldDB" id="A0A094JGH4"/>
<name>A0A094JGH4_9GAMM</name>
<keyword evidence="2" id="KW-1185">Reference proteome</keyword>
<comment type="caution">
    <text evidence="1">The sequence shown here is derived from an EMBL/GenBank/DDBJ whole genome shotgun (WGS) entry which is preliminary data.</text>
</comment>
<gene>
    <name evidence="1" type="ORF">HR45_01210</name>
</gene>
<organism evidence="1 2">
    <name type="scientific">Shewanella mangrovi</name>
    <dbReference type="NCBI Taxonomy" id="1515746"/>
    <lineage>
        <taxon>Bacteria</taxon>
        <taxon>Pseudomonadati</taxon>
        <taxon>Pseudomonadota</taxon>
        <taxon>Gammaproteobacteria</taxon>
        <taxon>Alteromonadales</taxon>
        <taxon>Shewanellaceae</taxon>
        <taxon>Shewanella</taxon>
    </lineage>
</organism>
<dbReference type="Proteomes" id="UP000029264">
    <property type="component" value="Unassembled WGS sequence"/>
</dbReference>
<protein>
    <submittedName>
        <fullName evidence="1">Uncharacterized protein</fullName>
    </submittedName>
</protein>